<name>A0A381W329_9ZZZZ</name>
<reference evidence="1" key="1">
    <citation type="submission" date="2018-05" db="EMBL/GenBank/DDBJ databases">
        <authorList>
            <person name="Lanie J.A."/>
            <person name="Ng W.-L."/>
            <person name="Kazmierczak K.M."/>
            <person name="Andrzejewski T.M."/>
            <person name="Davidsen T.M."/>
            <person name="Wayne K.J."/>
            <person name="Tettelin H."/>
            <person name="Glass J.I."/>
            <person name="Rusch D."/>
            <person name="Podicherti R."/>
            <person name="Tsui H.-C.T."/>
            <person name="Winkler M.E."/>
        </authorList>
    </citation>
    <scope>NUCLEOTIDE SEQUENCE</scope>
</reference>
<evidence type="ECO:0000313" key="1">
    <source>
        <dbReference type="EMBL" id="SVA46293.1"/>
    </source>
</evidence>
<organism evidence="1">
    <name type="scientific">marine metagenome</name>
    <dbReference type="NCBI Taxonomy" id="408172"/>
    <lineage>
        <taxon>unclassified sequences</taxon>
        <taxon>metagenomes</taxon>
        <taxon>ecological metagenomes</taxon>
    </lineage>
</organism>
<sequence length="170" mass="20283">MNWRKILFIFLLSMVCYAQENRLFWDGRDWNRVAKSVNYNDQITFKMKTAYLHGALDGRLYGYLKTWAKDQGLADDVFGETVDYLSNRELVKNIDYFYQDPLNSYIPVPAAILIANMYAEQVPIQSIETYIDLTRRWINDLTLDLDTLNYSKLLEDKLMKHHEKQFNRFE</sequence>
<proteinExistence type="predicted"/>
<accession>A0A381W329</accession>
<gene>
    <name evidence="1" type="ORF">METZ01_LOCUS99147</name>
</gene>
<evidence type="ECO:0008006" key="2">
    <source>
        <dbReference type="Google" id="ProtNLM"/>
    </source>
</evidence>
<dbReference type="AlphaFoldDB" id="A0A381W329"/>
<protein>
    <recommendedName>
        <fullName evidence="2">Death domain-containing protein</fullName>
    </recommendedName>
</protein>
<dbReference type="EMBL" id="UINC01010406">
    <property type="protein sequence ID" value="SVA46293.1"/>
    <property type="molecule type" value="Genomic_DNA"/>
</dbReference>